<proteinExistence type="predicted"/>
<sequence length="443" mass="51037">MYLSFLLIICYTLPSLLRACPIYLTISLDGETVKDSHIEVNWGPECHEHPEWIGIFKEDPSITYMLPEARITNISNSSGKVVSDVKIGEIKFPQGWNNYDETIVPIEYPKGKCLPYYVASFNGTELLTVECLKIQPNWMSNSEHLAQMPLKELFIPGTHASAAYAANLTKSVEIDDYIITQQFDVWSQLVFGIRYLDFRIEYNECGDVNDSNNMDNFYIVNEEKLMRPLRSVLKDIKRFVQLSHEVVILEFVPIGFSDHPERHSSLNHLLREEVGDIVYIRNTSTQEGSKPCYELTIGEIRKDNKNLIILYPIHKLPESESKMLCPRWTLYSTIFSRTSDSLYHMRKFFSKKHNEGWIYQGRRSRKPSLTAKEHAAALNPQVTSWLMSHGSSDANVVAFVYFSNTNLIDLAINTNMQKALKMANKNFVNFEIVSLRNSKNNTY</sequence>
<dbReference type="Proteomes" id="UP000606786">
    <property type="component" value="Unassembled WGS sequence"/>
</dbReference>
<evidence type="ECO:0000313" key="3">
    <source>
        <dbReference type="Proteomes" id="UP000606786"/>
    </source>
</evidence>
<gene>
    <name evidence="2" type="ORF">CCAP1982_LOCUS12340</name>
</gene>
<keyword evidence="1" id="KW-0732">Signal</keyword>
<dbReference type="Gene3D" id="3.20.20.190">
    <property type="entry name" value="Phosphatidylinositol (PI) phosphodiesterase"/>
    <property type="match status" value="1"/>
</dbReference>
<dbReference type="PROSITE" id="PS50007">
    <property type="entry name" value="PIPLC_X_DOMAIN"/>
    <property type="match status" value="1"/>
</dbReference>
<evidence type="ECO:0000313" key="2">
    <source>
        <dbReference type="EMBL" id="CAD7003914.1"/>
    </source>
</evidence>
<dbReference type="AlphaFoldDB" id="A0A811UYY6"/>
<dbReference type="EMBL" id="CAJHJT010000034">
    <property type="protein sequence ID" value="CAD7003914.1"/>
    <property type="molecule type" value="Genomic_DNA"/>
</dbReference>
<dbReference type="KEGG" id="ccat:101460829"/>
<organism evidence="2 3">
    <name type="scientific">Ceratitis capitata</name>
    <name type="common">Mediterranean fruit fly</name>
    <name type="synonym">Tephritis capitata</name>
    <dbReference type="NCBI Taxonomy" id="7213"/>
    <lineage>
        <taxon>Eukaryota</taxon>
        <taxon>Metazoa</taxon>
        <taxon>Ecdysozoa</taxon>
        <taxon>Arthropoda</taxon>
        <taxon>Hexapoda</taxon>
        <taxon>Insecta</taxon>
        <taxon>Pterygota</taxon>
        <taxon>Neoptera</taxon>
        <taxon>Endopterygota</taxon>
        <taxon>Diptera</taxon>
        <taxon>Brachycera</taxon>
        <taxon>Muscomorpha</taxon>
        <taxon>Tephritoidea</taxon>
        <taxon>Tephritidae</taxon>
        <taxon>Ceratitis</taxon>
        <taxon>Ceratitis</taxon>
    </lineage>
</organism>
<dbReference type="SUPFAM" id="SSF51695">
    <property type="entry name" value="PLC-like phosphodiesterases"/>
    <property type="match status" value="1"/>
</dbReference>
<keyword evidence="3" id="KW-1185">Reference proteome</keyword>
<name>A0A811UYY6_CERCA</name>
<feature type="signal peptide" evidence="1">
    <location>
        <begin position="1"/>
        <end position="19"/>
    </location>
</feature>
<feature type="chain" id="PRO_5032977607" evidence="1">
    <location>
        <begin position="20"/>
        <end position="443"/>
    </location>
</feature>
<dbReference type="InterPro" id="IPR051057">
    <property type="entry name" value="PI-PLC_domain"/>
</dbReference>
<protein>
    <submittedName>
        <fullName evidence="2">(Mediterranean fruit fly) hypothetical protein</fullName>
    </submittedName>
</protein>
<dbReference type="GO" id="GO:0006629">
    <property type="term" value="P:lipid metabolic process"/>
    <property type="evidence" value="ECO:0007669"/>
    <property type="project" value="InterPro"/>
</dbReference>
<dbReference type="PANTHER" id="PTHR13593:SF103">
    <property type="entry name" value="RE10370P"/>
    <property type="match status" value="1"/>
</dbReference>
<comment type="caution">
    <text evidence="2">The sequence shown here is derived from an EMBL/GenBank/DDBJ whole genome shotgun (WGS) entry which is preliminary data.</text>
</comment>
<dbReference type="InterPro" id="IPR017946">
    <property type="entry name" value="PLC-like_Pdiesterase_TIM-brl"/>
</dbReference>
<dbReference type="OrthoDB" id="2015280at2759"/>
<reference evidence="2" key="1">
    <citation type="submission" date="2020-11" db="EMBL/GenBank/DDBJ databases">
        <authorList>
            <person name="Whitehead M."/>
        </authorList>
    </citation>
    <scope>NUCLEOTIDE SEQUENCE</scope>
    <source>
        <strain evidence="2">EGII</strain>
    </source>
</reference>
<dbReference type="GO" id="GO:0008081">
    <property type="term" value="F:phosphoric diester hydrolase activity"/>
    <property type="evidence" value="ECO:0007669"/>
    <property type="project" value="InterPro"/>
</dbReference>
<accession>A0A811UYY6</accession>
<dbReference type="PANTHER" id="PTHR13593">
    <property type="match status" value="1"/>
</dbReference>
<evidence type="ECO:0000256" key="1">
    <source>
        <dbReference type="SAM" id="SignalP"/>
    </source>
</evidence>